<keyword evidence="8 9" id="KW-0472">Membrane</keyword>
<evidence type="ECO:0000256" key="4">
    <source>
        <dbReference type="ARBA" id="ARBA00022475"/>
    </source>
</evidence>
<evidence type="ECO:0000256" key="1">
    <source>
        <dbReference type="ARBA" id="ARBA00004651"/>
    </source>
</evidence>
<dbReference type="InterPro" id="IPR004485">
    <property type="entry name" value="Cobalamin_biosynth_CobD/CbiB"/>
</dbReference>
<dbReference type="HAMAP" id="MF_00024">
    <property type="entry name" value="CobD_CbiB"/>
    <property type="match status" value="1"/>
</dbReference>
<comment type="similarity">
    <text evidence="3 9">Belongs to the CobD/CbiB family.</text>
</comment>
<evidence type="ECO:0000256" key="8">
    <source>
        <dbReference type="ARBA" id="ARBA00023136"/>
    </source>
</evidence>
<dbReference type="PANTHER" id="PTHR34308">
    <property type="entry name" value="COBALAMIN BIOSYNTHESIS PROTEIN CBIB"/>
    <property type="match status" value="1"/>
</dbReference>
<evidence type="ECO:0000256" key="9">
    <source>
        <dbReference type="HAMAP-Rule" id="MF_00024"/>
    </source>
</evidence>
<keyword evidence="7 9" id="KW-1133">Transmembrane helix</keyword>
<dbReference type="AlphaFoldDB" id="A0A7U4M1N5"/>
<dbReference type="Pfam" id="PF03186">
    <property type="entry name" value="CobD_Cbib"/>
    <property type="match status" value="1"/>
</dbReference>
<dbReference type="RefSeq" id="WP_046551307.1">
    <property type="nucleotide sequence ID" value="NZ_CP011308.1"/>
</dbReference>
<keyword evidence="4 9" id="KW-1003">Cell membrane</keyword>
<dbReference type="UniPathway" id="UPA00148"/>
<feature type="transmembrane region" description="Helical" evidence="9">
    <location>
        <begin position="48"/>
        <end position="70"/>
    </location>
</feature>
<dbReference type="KEGG" id="slh:YH65_07340"/>
<dbReference type="GO" id="GO:0015420">
    <property type="term" value="F:ABC-type vitamin B12 transporter activity"/>
    <property type="evidence" value="ECO:0007669"/>
    <property type="project" value="UniProtKB-UniRule"/>
</dbReference>
<protein>
    <recommendedName>
        <fullName evidence="9">Cobalamin biosynthesis protein CobD</fullName>
    </recommendedName>
</protein>
<dbReference type="GO" id="GO:0009236">
    <property type="term" value="P:cobalamin biosynthetic process"/>
    <property type="evidence" value="ECO:0007669"/>
    <property type="project" value="UniProtKB-UniRule"/>
</dbReference>
<gene>
    <name evidence="9" type="primary">cobD</name>
    <name evidence="10" type="ORF">YH65_07340</name>
</gene>
<evidence type="ECO:0000313" key="11">
    <source>
        <dbReference type="Proteomes" id="UP000034444"/>
    </source>
</evidence>
<evidence type="ECO:0000256" key="2">
    <source>
        <dbReference type="ARBA" id="ARBA00004953"/>
    </source>
</evidence>
<sequence length="301" mass="34134">MYVDTSIIAYLFDRVFGEFNFIRHPVVLMGDYILWFEKRFYQSSVIRGIWLAVSLVAVVFSLSCGVQYLLSEWLHPTLQILVSGIIGSVTIASKMLYDSVKDIIVNPQDINYLVSRDTKHLSASDIHRAAIETYAENLSDGVIAPFLYLLIFGIPGAFVYKSINTLDSMVGYKNKRYEKFGKFSARLDDIANYIPARITAILITLVMPKNKNSVKNIPLYRFYRYGRRHDSPNAGHPIAAMALSLGIKLGGPASYFGKIKKKAWFGEGRESITENDITRALSFQRRFNILFLLCSGLLLWV</sequence>
<dbReference type="GO" id="GO:0005886">
    <property type="term" value="C:plasma membrane"/>
    <property type="evidence" value="ECO:0007669"/>
    <property type="project" value="UniProtKB-SubCell"/>
</dbReference>
<reference evidence="10 11" key="1">
    <citation type="submission" date="2015-04" db="EMBL/GenBank/DDBJ databases">
        <title>Complete genome sequence of Sulfurovum lithotrophicum ATCC BAA-797T.</title>
        <authorList>
            <person name="Ahn J."/>
            <person name="Park G."/>
            <person name="Jeon W."/>
            <person name="Jang Y."/>
            <person name="Jang M."/>
            <person name="Lee H."/>
            <person name="Lee H."/>
        </authorList>
    </citation>
    <scope>NUCLEOTIDE SEQUENCE [LARGE SCALE GENOMIC DNA]</scope>
    <source>
        <strain evidence="11">ATCC BAA-797 / 42BKT</strain>
    </source>
</reference>
<evidence type="ECO:0000256" key="3">
    <source>
        <dbReference type="ARBA" id="ARBA00006263"/>
    </source>
</evidence>
<feature type="transmembrane region" description="Helical" evidence="9">
    <location>
        <begin position="142"/>
        <end position="160"/>
    </location>
</feature>
<evidence type="ECO:0000256" key="5">
    <source>
        <dbReference type="ARBA" id="ARBA00022573"/>
    </source>
</evidence>
<dbReference type="EMBL" id="CP011308">
    <property type="protein sequence ID" value="AKF25229.1"/>
    <property type="molecule type" value="Genomic_DNA"/>
</dbReference>
<evidence type="ECO:0000256" key="7">
    <source>
        <dbReference type="ARBA" id="ARBA00022989"/>
    </source>
</evidence>
<keyword evidence="6 9" id="KW-0812">Transmembrane</keyword>
<dbReference type="NCBIfam" id="TIGR00380">
    <property type="entry name" value="cobal_cbiB"/>
    <property type="match status" value="1"/>
</dbReference>
<accession>A0A7U4M1N5</accession>
<name>A0A7U4M1N5_9BACT</name>
<reference evidence="11" key="2">
    <citation type="journal article" date="2017" name="Stand. Genomic Sci.">
        <title>Complete genome sequence of the sulfur-oxidizing chemolithoautotrophic Sulfurovum lithotrophicum 42BKTT.</title>
        <authorList>
            <person name="Jeon W."/>
            <person name="Priscilla L."/>
            <person name="Park G."/>
            <person name="Lee H."/>
            <person name="Lee N."/>
            <person name="Lee D."/>
            <person name="Kwon H."/>
            <person name="Ahn I."/>
            <person name="Lee C."/>
            <person name="Lee H."/>
            <person name="Ahn J."/>
        </authorList>
    </citation>
    <scope>NUCLEOTIDE SEQUENCE [LARGE SCALE GENOMIC DNA]</scope>
    <source>
        <strain evidence="11">ATCC BAA-797 / 42BKT</strain>
    </source>
</reference>
<dbReference type="Proteomes" id="UP000034444">
    <property type="component" value="Chromosome"/>
</dbReference>
<comment type="pathway">
    <text evidence="2 9">Cofactor biosynthesis; adenosylcobalamin biosynthesis.</text>
</comment>
<comment type="function">
    <text evidence="9">Converts cobyric acid to cobinamide by the addition of aminopropanol on the F carboxylic group.</text>
</comment>
<evidence type="ECO:0000313" key="10">
    <source>
        <dbReference type="EMBL" id="AKF25229.1"/>
    </source>
</evidence>
<dbReference type="OrthoDB" id="9811967at2"/>
<comment type="caution">
    <text evidence="9">Lacks conserved residue(s) required for the propagation of feature annotation.</text>
</comment>
<organism evidence="10 11">
    <name type="scientific">Sulfurovum lithotrophicum</name>
    <dbReference type="NCBI Taxonomy" id="206403"/>
    <lineage>
        <taxon>Bacteria</taxon>
        <taxon>Pseudomonadati</taxon>
        <taxon>Campylobacterota</taxon>
        <taxon>Epsilonproteobacteria</taxon>
        <taxon>Campylobacterales</taxon>
        <taxon>Sulfurovaceae</taxon>
        <taxon>Sulfurovum</taxon>
    </lineage>
</organism>
<proteinExistence type="inferred from homology"/>
<keyword evidence="5 9" id="KW-0169">Cobalamin biosynthesis</keyword>
<dbReference type="GO" id="GO:0048472">
    <property type="term" value="F:threonine-phosphate decarboxylase activity"/>
    <property type="evidence" value="ECO:0007669"/>
    <property type="project" value="InterPro"/>
</dbReference>
<comment type="subcellular location">
    <subcellularLocation>
        <location evidence="1 9">Cell membrane</location>
        <topology evidence="1 9">Multi-pass membrane protein</topology>
    </subcellularLocation>
</comment>
<evidence type="ECO:0000256" key="6">
    <source>
        <dbReference type="ARBA" id="ARBA00022692"/>
    </source>
</evidence>
<keyword evidence="11" id="KW-1185">Reference proteome</keyword>
<dbReference type="PANTHER" id="PTHR34308:SF1">
    <property type="entry name" value="COBALAMIN BIOSYNTHESIS PROTEIN CBIB"/>
    <property type="match status" value="1"/>
</dbReference>